<dbReference type="InterPro" id="IPR007863">
    <property type="entry name" value="Peptidase_M16_C"/>
</dbReference>
<dbReference type="InterPro" id="IPR011249">
    <property type="entry name" value="Metalloenz_LuxS/M16"/>
</dbReference>
<dbReference type="InterPro" id="IPR013578">
    <property type="entry name" value="Peptidase_M16C_assoc"/>
</dbReference>
<dbReference type="InterPro" id="IPR055130">
    <property type="entry name" value="PreP_C"/>
</dbReference>
<dbReference type="PANTHER" id="PTHR43016">
    <property type="entry name" value="PRESEQUENCE PROTEASE"/>
    <property type="match status" value="1"/>
</dbReference>
<dbReference type="GO" id="GO:0046872">
    <property type="term" value="F:metal ion binding"/>
    <property type="evidence" value="ECO:0007669"/>
    <property type="project" value="InterPro"/>
</dbReference>
<evidence type="ECO:0000259" key="1">
    <source>
        <dbReference type="SMART" id="SM01264"/>
    </source>
</evidence>
<name>A0A2A4X790_UNCAE</name>
<proteinExistence type="predicted"/>
<comment type="caution">
    <text evidence="2">The sequence shown here is derived from an EMBL/GenBank/DDBJ whole genome shotgun (WGS) entry which is preliminary data.</text>
</comment>
<dbReference type="GO" id="GO:0006508">
    <property type="term" value="P:proteolysis"/>
    <property type="evidence" value="ECO:0007669"/>
    <property type="project" value="InterPro"/>
</dbReference>
<dbReference type="AlphaFoldDB" id="A0A2A4X790"/>
<dbReference type="Pfam" id="PF22516">
    <property type="entry name" value="PreP_C"/>
    <property type="match status" value="1"/>
</dbReference>
<dbReference type="Gene3D" id="3.30.830.10">
    <property type="entry name" value="Metalloenzyme, LuxS/M16 peptidase-like"/>
    <property type="match status" value="4"/>
</dbReference>
<reference evidence="3" key="1">
    <citation type="submission" date="2017-08" db="EMBL/GenBank/DDBJ databases">
        <title>A dynamic microbial community with high functional redundancy inhabits the cold, oxic subseafloor aquifer.</title>
        <authorList>
            <person name="Tully B.J."/>
            <person name="Wheat C.G."/>
            <person name="Glazer B.T."/>
            <person name="Huber J.A."/>
        </authorList>
    </citation>
    <scope>NUCLEOTIDE SEQUENCE [LARGE SCALE GENOMIC DNA]</scope>
</reference>
<dbReference type="InterPro" id="IPR011765">
    <property type="entry name" value="Pept_M16_N"/>
</dbReference>
<evidence type="ECO:0000313" key="3">
    <source>
        <dbReference type="Proteomes" id="UP000218775"/>
    </source>
</evidence>
<organism evidence="2 3">
    <name type="scientific">Aerophobetes bacterium</name>
    <dbReference type="NCBI Taxonomy" id="2030807"/>
    <lineage>
        <taxon>Bacteria</taxon>
        <taxon>Candidatus Aerophobota</taxon>
    </lineage>
</organism>
<gene>
    <name evidence="2" type="ORF">COB21_02300</name>
</gene>
<feature type="domain" description="Peptidase M16C associated" evidence="1">
    <location>
        <begin position="470"/>
        <end position="719"/>
    </location>
</feature>
<dbReference type="SMART" id="SM01264">
    <property type="entry name" value="M16C_associated"/>
    <property type="match status" value="1"/>
</dbReference>
<dbReference type="EMBL" id="NVUK01000011">
    <property type="protein sequence ID" value="PCI77907.1"/>
    <property type="molecule type" value="Genomic_DNA"/>
</dbReference>
<accession>A0A2A4X790</accession>
<dbReference type="Pfam" id="PF00675">
    <property type="entry name" value="Peptidase_M16"/>
    <property type="match status" value="1"/>
</dbReference>
<evidence type="ECO:0000313" key="2">
    <source>
        <dbReference type="EMBL" id="PCI77907.1"/>
    </source>
</evidence>
<dbReference type="Pfam" id="PF08367">
    <property type="entry name" value="M16C_assoc"/>
    <property type="match status" value="1"/>
</dbReference>
<dbReference type="FunFam" id="3.30.830.10:FF:000011">
    <property type="entry name" value="Presequence protease, mitochondrial"/>
    <property type="match status" value="1"/>
</dbReference>
<protein>
    <recommendedName>
        <fullName evidence="1">Peptidase M16C associated domain-containing protein</fullName>
    </recommendedName>
</protein>
<dbReference type="Proteomes" id="UP000218775">
    <property type="component" value="Unassembled WGS sequence"/>
</dbReference>
<dbReference type="SUPFAM" id="SSF63411">
    <property type="entry name" value="LuxS/MPP-like metallohydrolase"/>
    <property type="match status" value="4"/>
</dbReference>
<dbReference type="PANTHER" id="PTHR43016:SF13">
    <property type="entry name" value="PRESEQUENCE PROTEASE, MITOCHONDRIAL"/>
    <property type="match status" value="1"/>
</dbReference>
<sequence length="987" mass="110896">MHTKPRYAINETIEGFTVKKASFIEELGMVAYELLHTKTGATVIQLENEDVENMFVISVQTLPSNSKGTAHILEHIALCGSKKYPIPDPFFSMTRRSLNTFMNAMTGSDFTCYPAASKVEKDYFNLLEVYLDAVFHPLLDKMSFLQEGHRLEIKNFGKDNESLENHGVVYNEMKGSLSSSETRLWHEIMLHLFEKLPYRHNSGGEPSAIANLSYEELLKFHQTFYTPSDAIFFFSGNIPLEKNLSFINTQLLNAESPKKKQPPTMALQPAFKKPKKVEGFYPCEDKNLNDKAYVAFSFVSCPVENQTDLLALLLLDSILMETDASPLKKALIDSKLCLSADSYIDQEVLQVPIAFVCQNSSKDKIDALEKLFFDTLKELKTKPFDQNLIDGAFLSLEFSRLEISRSFGPFALSLFWRSGLLKHHGIDIEHGLFTYSHLQNLKKAIKDPAFFSNLIDQYFLNNPSYVRLLFSPSKTLRQEEEKALNSDLAKKLAAMNTLEKEALIKQEKTFALYQENMAKQSLECLPNLSLSDIPLEGDNYALTTESFSSFTLYHHTSFTNHIIYAELFMEIPHLSEEEMPFLKLLCDLLPHLGAGKRNSDENLIFINSHLGDFHSKLHIFNQWGEEDSAKVQWSIGGKVMEDSIEHLFTLFNDTLTNPHLSAIPTIEKLITQITSSIEAGANQRAMGYAKTLSCSTLSKSGRLRELWYGLSYANFLLDIKKQFAKSPDKVIASLKNVWGKITCNSGANNFVLTCDQTSRKKITPYLNAFNLKISTSKNIFTLPKIVSLPSLEGKIITSPVAFCASSFSLPLSCQKIAPFIGLSTYMMENLFLHPTIREKGGAYGSGAAYHALSGNFVLHSYRDPHIKGTFNAFDKAFSIFTSSKVSEQDLSQAILGMIQDLDSPLSPGDRGVAAYSYLMIKKSFKIRQELRGKMLNAQLSDIVDAVQSVITNKNKACAQVAFSNKDKLSSELKDLPAHISPVFNLDV</sequence>
<dbReference type="Pfam" id="PF05193">
    <property type="entry name" value="Peptidase_M16_C"/>
    <property type="match status" value="1"/>
</dbReference>